<dbReference type="SMART" id="SM00343">
    <property type="entry name" value="ZnF_C2HC"/>
    <property type="match status" value="1"/>
</dbReference>
<evidence type="ECO:0000313" key="5">
    <source>
        <dbReference type="Proteomes" id="UP001227230"/>
    </source>
</evidence>
<name>A0ABY9DID1_VITVI</name>
<keyword evidence="5" id="KW-1185">Reference proteome</keyword>
<feature type="compositionally biased region" description="Basic and acidic residues" evidence="2">
    <location>
        <begin position="47"/>
        <end position="59"/>
    </location>
</feature>
<feature type="region of interest" description="Disordered" evidence="2">
    <location>
        <begin position="31"/>
        <end position="81"/>
    </location>
</feature>
<dbReference type="Pfam" id="PF03732">
    <property type="entry name" value="Retrotrans_gag"/>
    <property type="match status" value="1"/>
</dbReference>
<evidence type="ECO:0000256" key="1">
    <source>
        <dbReference type="PROSITE-ProRule" id="PRU00047"/>
    </source>
</evidence>
<dbReference type="PANTHER" id="PTHR35046">
    <property type="entry name" value="ZINC KNUCKLE (CCHC-TYPE) FAMILY PROTEIN"/>
    <property type="match status" value="1"/>
</dbReference>
<dbReference type="PANTHER" id="PTHR35046:SF9">
    <property type="entry name" value="RNA-DIRECTED DNA POLYMERASE"/>
    <property type="match status" value="1"/>
</dbReference>
<evidence type="ECO:0000313" key="4">
    <source>
        <dbReference type="EMBL" id="WKA06509.1"/>
    </source>
</evidence>
<feature type="domain" description="CCHC-type" evidence="3">
    <location>
        <begin position="329"/>
        <end position="345"/>
    </location>
</feature>
<keyword evidence="1" id="KW-0862">Zinc</keyword>
<feature type="compositionally biased region" description="Basic and acidic residues" evidence="2">
    <location>
        <begin position="70"/>
        <end position="81"/>
    </location>
</feature>
<protein>
    <recommendedName>
        <fullName evidence="3">CCHC-type domain-containing protein</fullName>
    </recommendedName>
</protein>
<proteinExistence type="predicted"/>
<accession>A0ABY9DID1</accession>
<gene>
    <name evidence="4" type="ORF">VitviT2T_024405</name>
</gene>
<reference evidence="4 5" key="1">
    <citation type="journal article" date="2023" name="Hortic Res">
        <title>The complete reference genome for grapevine (Vitis vinifera L.) genetics and breeding.</title>
        <authorList>
            <person name="Shi X."/>
            <person name="Cao S."/>
            <person name="Wang X."/>
            <person name="Huang S."/>
            <person name="Wang Y."/>
            <person name="Liu Z."/>
            <person name="Liu W."/>
            <person name="Leng X."/>
            <person name="Peng Y."/>
            <person name="Wang N."/>
            <person name="Wang Y."/>
            <person name="Ma Z."/>
            <person name="Xu X."/>
            <person name="Zhang F."/>
            <person name="Xue H."/>
            <person name="Zhong H."/>
            <person name="Wang Y."/>
            <person name="Zhang K."/>
            <person name="Velt A."/>
            <person name="Avia K."/>
            <person name="Holtgrawe D."/>
            <person name="Grimplet J."/>
            <person name="Matus J.T."/>
            <person name="Ware D."/>
            <person name="Wu X."/>
            <person name="Wang H."/>
            <person name="Liu C."/>
            <person name="Fang Y."/>
            <person name="Rustenholz C."/>
            <person name="Cheng Z."/>
            <person name="Xiao H."/>
            <person name="Zhou Y."/>
        </authorList>
    </citation>
    <scope>NUCLEOTIDE SEQUENCE [LARGE SCALE GENOMIC DNA]</scope>
    <source>
        <strain evidence="5">cv. Pinot noir / PN40024</strain>
        <tissue evidence="4">Leaf</tissue>
    </source>
</reference>
<dbReference type="Proteomes" id="UP001227230">
    <property type="component" value="Chromosome 16"/>
</dbReference>
<dbReference type="Gene3D" id="4.10.60.10">
    <property type="entry name" value="Zinc finger, CCHC-type"/>
    <property type="match status" value="1"/>
</dbReference>
<dbReference type="PROSITE" id="PS50158">
    <property type="entry name" value="ZF_CCHC"/>
    <property type="match status" value="1"/>
</dbReference>
<dbReference type="InterPro" id="IPR001878">
    <property type="entry name" value="Znf_CCHC"/>
</dbReference>
<dbReference type="EMBL" id="CP126663">
    <property type="protein sequence ID" value="WKA06509.1"/>
    <property type="molecule type" value="Genomic_DNA"/>
</dbReference>
<keyword evidence="1" id="KW-0863">Zinc-finger</keyword>
<dbReference type="InterPro" id="IPR036875">
    <property type="entry name" value="Znf_CCHC_sf"/>
</dbReference>
<dbReference type="SUPFAM" id="SSF57756">
    <property type="entry name" value="Retrovirus zinc finger-like domains"/>
    <property type="match status" value="1"/>
</dbReference>
<keyword evidence="1" id="KW-0479">Metal-binding</keyword>
<evidence type="ECO:0000256" key="2">
    <source>
        <dbReference type="SAM" id="MobiDB-lite"/>
    </source>
</evidence>
<evidence type="ECO:0000259" key="3">
    <source>
        <dbReference type="PROSITE" id="PS50158"/>
    </source>
</evidence>
<organism evidence="4 5">
    <name type="scientific">Vitis vinifera</name>
    <name type="common">Grape</name>
    <dbReference type="NCBI Taxonomy" id="29760"/>
    <lineage>
        <taxon>Eukaryota</taxon>
        <taxon>Viridiplantae</taxon>
        <taxon>Streptophyta</taxon>
        <taxon>Embryophyta</taxon>
        <taxon>Tracheophyta</taxon>
        <taxon>Spermatophyta</taxon>
        <taxon>Magnoliopsida</taxon>
        <taxon>eudicotyledons</taxon>
        <taxon>Gunneridae</taxon>
        <taxon>Pentapetalae</taxon>
        <taxon>rosids</taxon>
        <taxon>Vitales</taxon>
        <taxon>Vitaceae</taxon>
        <taxon>Viteae</taxon>
        <taxon>Vitis</taxon>
    </lineage>
</organism>
<sequence>MQQQFECMNMVFNDIRDQMDRQDAVIASLREERTQRVPNARRQGRRARIDDSDDYHKDEFEDEEDQASLNHDDRFVPRGERRGRGFRRAPRWQDGTDRNLENIKMKIPSFQGKNNPEVYLEWEKKVEFIFECHNYSEEKKVKLAVIEFTDYAIIWWDQLVMNRRRNYERPIETWEEMKATMRRWFVPSHYYRDLYQKLQSLTQGYRSVDDYHKEMEIAMIRANVEEDREATMARFLNGLNWDIANVVELQHYVDLEDMVHMAIKVEQRLKRKETRSFQNPDSFASWRPNGRKDERVVFKSKIEPPKRRYEASNVNKGKNKSQTRNRDIKCFRCLGVGHITSQCPNKRTMIARVDGEVKTESEEDDD</sequence>
<dbReference type="InterPro" id="IPR005162">
    <property type="entry name" value="Retrotrans_gag_dom"/>
</dbReference>